<dbReference type="Gene3D" id="2.60.40.10">
    <property type="entry name" value="Immunoglobulins"/>
    <property type="match status" value="1"/>
</dbReference>
<reference evidence="4" key="1">
    <citation type="submission" date="2013-04" db="EMBL/GenBank/DDBJ databases">
        <authorList>
            <person name="Qu J."/>
            <person name="Murali S.C."/>
            <person name="Bandaranaike D."/>
            <person name="Bellair M."/>
            <person name="Blankenburg K."/>
            <person name="Chao H."/>
            <person name="Dinh H."/>
            <person name="Doddapaneni H."/>
            <person name="Downs B."/>
            <person name="Dugan-Rocha S."/>
            <person name="Elkadiri S."/>
            <person name="Gnanaolivu R.D."/>
            <person name="Hernandez B."/>
            <person name="Javaid M."/>
            <person name="Jayaseelan J.C."/>
            <person name="Lee S."/>
            <person name="Li M."/>
            <person name="Ming W."/>
            <person name="Munidasa M."/>
            <person name="Muniz J."/>
            <person name="Nguyen L."/>
            <person name="Ongeri F."/>
            <person name="Osuji N."/>
            <person name="Pu L.-L."/>
            <person name="Puazo M."/>
            <person name="Qu C."/>
            <person name="Quiroz J."/>
            <person name="Raj R."/>
            <person name="Weissenberger G."/>
            <person name="Xin Y."/>
            <person name="Zou X."/>
            <person name="Han Y."/>
            <person name="Richards S."/>
            <person name="Worley K."/>
            <person name="Muzny D."/>
            <person name="Gibbs R."/>
        </authorList>
    </citation>
    <scope>NUCLEOTIDE SEQUENCE</scope>
    <source>
        <strain evidence="4">Sampled in the wild</strain>
    </source>
</reference>
<name>A0A8K0KHL8_LADFU</name>
<dbReference type="Proteomes" id="UP000792457">
    <property type="component" value="Unassembled WGS sequence"/>
</dbReference>
<dbReference type="InterPro" id="IPR013783">
    <property type="entry name" value="Ig-like_fold"/>
</dbReference>
<evidence type="ECO:0000313" key="4">
    <source>
        <dbReference type="EMBL" id="KAG8234404.1"/>
    </source>
</evidence>
<evidence type="ECO:0000313" key="5">
    <source>
        <dbReference type="Proteomes" id="UP000792457"/>
    </source>
</evidence>
<keyword evidence="1" id="KW-1015">Disulfide bond</keyword>
<dbReference type="OrthoDB" id="6419989at2759"/>
<dbReference type="AlphaFoldDB" id="A0A8K0KHL8"/>
<feature type="region of interest" description="Disordered" evidence="2">
    <location>
        <begin position="172"/>
        <end position="193"/>
    </location>
</feature>
<dbReference type="EMBL" id="KZ308809">
    <property type="protein sequence ID" value="KAG8234404.1"/>
    <property type="molecule type" value="Genomic_DNA"/>
</dbReference>
<evidence type="ECO:0000256" key="2">
    <source>
        <dbReference type="SAM" id="MobiDB-lite"/>
    </source>
</evidence>
<organism evidence="4 5">
    <name type="scientific">Ladona fulva</name>
    <name type="common">Scarce chaser dragonfly</name>
    <name type="synonym">Libellula fulva</name>
    <dbReference type="NCBI Taxonomy" id="123851"/>
    <lineage>
        <taxon>Eukaryota</taxon>
        <taxon>Metazoa</taxon>
        <taxon>Ecdysozoa</taxon>
        <taxon>Arthropoda</taxon>
        <taxon>Hexapoda</taxon>
        <taxon>Insecta</taxon>
        <taxon>Pterygota</taxon>
        <taxon>Palaeoptera</taxon>
        <taxon>Odonata</taxon>
        <taxon>Epiprocta</taxon>
        <taxon>Anisoptera</taxon>
        <taxon>Libelluloidea</taxon>
        <taxon>Libellulidae</taxon>
        <taxon>Ladona</taxon>
    </lineage>
</organism>
<dbReference type="InterPro" id="IPR013162">
    <property type="entry name" value="CD80_C2-set"/>
</dbReference>
<dbReference type="PANTHER" id="PTHR21261:SF8">
    <property type="entry name" value="BEATEN PATH IA, ISOFORM B-RELATED"/>
    <property type="match status" value="1"/>
</dbReference>
<reference evidence="4" key="2">
    <citation type="submission" date="2017-10" db="EMBL/GenBank/DDBJ databases">
        <title>Ladona fulva Genome sequencing and assembly.</title>
        <authorList>
            <person name="Murali S."/>
            <person name="Richards S."/>
            <person name="Bandaranaike D."/>
            <person name="Bellair M."/>
            <person name="Blankenburg K."/>
            <person name="Chao H."/>
            <person name="Dinh H."/>
            <person name="Doddapaneni H."/>
            <person name="Dugan-Rocha S."/>
            <person name="Elkadiri S."/>
            <person name="Gnanaolivu R."/>
            <person name="Hernandez B."/>
            <person name="Skinner E."/>
            <person name="Javaid M."/>
            <person name="Lee S."/>
            <person name="Li M."/>
            <person name="Ming W."/>
            <person name="Munidasa M."/>
            <person name="Muniz J."/>
            <person name="Nguyen L."/>
            <person name="Hughes D."/>
            <person name="Osuji N."/>
            <person name="Pu L.-L."/>
            <person name="Puazo M."/>
            <person name="Qu C."/>
            <person name="Quiroz J."/>
            <person name="Raj R."/>
            <person name="Weissenberger G."/>
            <person name="Xin Y."/>
            <person name="Zou X."/>
            <person name="Han Y."/>
            <person name="Worley K."/>
            <person name="Muzny D."/>
            <person name="Gibbs R."/>
        </authorList>
    </citation>
    <scope>NUCLEOTIDE SEQUENCE</scope>
    <source>
        <strain evidence="4">Sampled in the wild</strain>
    </source>
</reference>
<feature type="domain" description="CD80-like immunoglobulin C2-set" evidence="3">
    <location>
        <begin position="81"/>
        <end position="115"/>
    </location>
</feature>
<evidence type="ECO:0000256" key="1">
    <source>
        <dbReference type="ARBA" id="ARBA00023157"/>
    </source>
</evidence>
<dbReference type="PANTHER" id="PTHR21261">
    <property type="entry name" value="BEAT PROTEIN"/>
    <property type="match status" value="1"/>
</dbReference>
<accession>A0A8K0KHL8</accession>
<gene>
    <name evidence="4" type="ORF">J437_LFUL012789</name>
</gene>
<evidence type="ECO:0000259" key="3">
    <source>
        <dbReference type="Pfam" id="PF08205"/>
    </source>
</evidence>
<proteinExistence type="predicted"/>
<keyword evidence="5" id="KW-1185">Reference proteome</keyword>
<protein>
    <recommendedName>
        <fullName evidence="3">CD80-like immunoglobulin C2-set domain-containing protein</fullName>
    </recommendedName>
</protein>
<comment type="caution">
    <text evidence="4">The sequence shown here is derived from an EMBL/GenBank/DDBJ whole genome shotgun (WGS) entry which is preliminary data.</text>
</comment>
<dbReference type="Pfam" id="PF08205">
    <property type="entry name" value="C2-set_2"/>
    <property type="match status" value="1"/>
</dbReference>
<sequence>MRLNIHVSIDFRMFRLQPKRSNASHVFLRHVTPAISGRYSCEVSADAPSFHTALVSGDMDVVELPKTRPSIAGVKPRYRVGETISGNCSSPPSRPPANLTWLLNNKEAEPQFVTHYPHMIADSDSREPEENRRMSSRVGIQFVVGPQHFSRSPGKLKIRCTASIHGLYWQSTEKSVEEEKPKGPQAPEATRPSFYEGHFDGVVVEQEIMVVPAGTKVFQGA</sequence>